<evidence type="ECO:0000313" key="2">
    <source>
        <dbReference type="EMBL" id="BDG04344.1"/>
    </source>
</evidence>
<dbReference type="SUPFAM" id="SSF50156">
    <property type="entry name" value="PDZ domain-like"/>
    <property type="match status" value="1"/>
</dbReference>
<dbReference type="EMBL" id="AP025591">
    <property type="protein sequence ID" value="BDG04344.1"/>
    <property type="molecule type" value="Genomic_DNA"/>
</dbReference>
<accession>A0ABM7WXU8</accession>
<dbReference type="NCBIfam" id="NF041515">
    <property type="entry name" value="GspC_delta"/>
    <property type="match status" value="1"/>
</dbReference>
<dbReference type="Proteomes" id="UP001162891">
    <property type="component" value="Chromosome"/>
</dbReference>
<gene>
    <name evidence="2" type="ORF">AMOR_33400</name>
</gene>
<evidence type="ECO:0000313" key="3">
    <source>
        <dbReference type="Proteomes" id="UP001162891"/>
    </source>
</evidence>
<keyword evidence="3" id="KW-1185">Reference proteome</keyword>
<dbReference type="InterPro" id="IPR036034">
    <property type="entry name" value="PDZ_sf"/>
</dbReference>
<reference evidence="3" key="1">
    <citation type="journal article" date="2022" name="Int. J. Syst. Evol. Microbiol.">
        <title>Anaeromyxobacter oryzae sp. nov., Anaeromyxobacter diazotrophicus sp. nov. and Anaeromyxobacter paludicola sp. nov., isolated from paddy soils.</title>
        <authorList>
            <person name="Itoh H."/>
            <person name="Xu Z."/>
            <person name="Mise K."/>
            <person name="Masuda Y."/>
            <person name="Ushijima N."/>
            <person name="Hayakawa C."/>
            <person name="Shiratori Y."/>
            <person name="Senoo K."/>
        </authorList>
    </citation>
    <scope>NUCLEOTIDE SEQUENCE [LARGE SCALE GENOMIC DNA]</scope>
    <source>
        <strain evidence="3">Red232</strain>
    </source>
</reference>
<sequence>MLDLFFRKYAWTANLALIFAAAWLSAKTVNTLVGAVIRPRPAVDLNLASVPPPRPALPAAIDEAKLFHLIGQEPPKVATGPEDSGVPPAPQNCQDPRAAPTKSSLRLQLVATVIAERPRFSLASIADPSTRQTMVVGVGDQVAPGAELLAVERVKDDNDATGNAFKVVAVVCNGGTKEYLDYEGGTGMGGGEALASAGNIGRAPVPAPGAPAMPPPGGGMEGIRATGKNQYDIDRGVIERTLGDLNTIATQARIVPSFKNGVANGFKLFSIQPGSLYSSIGIENGDVIQRINGYEINSPEKALELYQKLREAGHVTIEVERQGQVVKKEYNITGP</sequence>
<feature type="region of interest" description="Disordered" evidence="1">
    <location>
        <begin position="77"/>
        <end position="101"/>
    </location>
</feature>
<dbReference type="Gene3D" id="2.30.42.10">
    <property type="match status" value="1"/>
</dbReference>
<protein>
    <recommendedName>
        <fullName evidence="4">General secretion pathway protein C</fullName>
    </recommendedName>
</protein>
<proteinExistence type="predicted"/>
<dbReference type="RefSeq" id="WP_248352704.1">
    <property type="nucleotide sequence ID" value="NZ_AP025591.1"/>
</dbReference>
<organism evidence="2 3">
    <name type="scientific">Anaeromyxobacter oryzae</name>
    <dbReference type="NCBI Taxonomy" id="2918170"/>
    <lineage>
        <taxon>Bacteria</taxon>
        <taxon>Pseudomonadati</taxon>
        <taxon>Myxococcota</taxon>
        <taxon>Myxococcia</taxon>
        <taxon>Myxococcales</taxon>
        <taxon>Cystobacterineae</taxon>
        <taxon>Anaeromyxobacteraceae</taxon>
        <taxon>Anaeromyxobacter</taxon>
    </lineage>
</organism>
<evidence type="ECO:0008006" key="4">
    <source>
        <dbReference type="Google" id="ProtNLM"/>
    </source>
</evidence>
<name>A0ABM7WXU8_9BACT</name>
<evidence type="ECO:0000256" key="1">
    <source>
        <dbReference type="SAM" id="MobiDB-lite"/>
    </source>
</evidence>